<dbReference type="Proteomes" id="UP000288805">
    <property type="component" value="Unassembled WGS sequence"/>
</dbReference>
<sequence>MAGVSVLPWTYAGKRVQEMVLKGGSTAAVYLQGWSWISTSFLDEIRQVTKEFFEQPIEEKKKISKGVEEFEGMS</sequence>
<dbReference type="EMBL" id="QGNW01000449">
    <property type="protein sequence ID" value="RVW70991.1"/>
    <property type="molecule type" value="Genomic_DNA"/>
</dbReference>
<name>A0A438GFM5_VITVI</name>
<accession>A0A438GFM5</accession>
<reference evidence="1 2" key="1">
    <citation type="journal article" date="2018" name="PLoS Genet.">
        <title>Population sequencing reveals clonal diversity and ancestral inbreeding in the grapevine cultivar Chardonnay.</title>
        <authorList>
            <person name="Roach M.J."/>
            <person name="Johnson D.L."/>
            <person name="Bohlmann J."/>
            <person name="van Vuuren H.J."/>
            <person name="Jones S.J."/>
            <person name="Pretorius I.S."/>
            <person name="Schmidt S.A."/>
            <person name="Borneman A.R."/>
        </authorList>
    </citation>
    <scope>NUCLEOTIDE SEQUENCE [LARGE SCALE GENOMIC DNA]</scope>
    <source>
        <strain evidence="2">cv. Chardonnay</strain>
        <tissue evidence="1">Leaf</tissue>
    </source>
</reference>
<evidence type="ECO:0000313" key="1">
    <source>
        <dbReference type="EMBL" id="RVW70991.1"/>
    </source>
</evidence>
<organism evidence="1 2">
    <name type="scientific">Vitis vinifera</name>
    <name type="common">Grape</name>
    <dbReference type="NCBI Taxonomy" id="29760"/>
    <lineage>
        <taxon>Eukaryota</taxon>
        <taxon>Viridiplantae</taxon>
        <taxon>Streptophyta</taxon>
        <taxon>Embryophyta</taxon>
        <taxon>Tracheophyta</taxon>
        <taxon>Spermatophyta</taxon>
        <taxon>Magnoliopsida</taxon>
        <taxon>eudicotyledons</taxon>
        <taxon>Gunneridae</taxon>
        <taxon>Pentapetalae</taxon>
        <taxon>rosids</taxon>
        <taxon>Vitales</taxon>
        <taxon>Vitaceae</taxon>
        <taxon>Viteae</taxon>
        <taxon>Vitis</taxon>
    </lineage>
</organism>
<comment type="caution">
    <text evidence="1">The sequence shown here is derived from an EMBL/GenBank/DDBJ whole genome shotgun (WGS) entry which is preliminary data.</text>
</comment>
<gene>
    <name evidence="1" type="ORF">CK203_059692</name>
</gene>
<proteinExistence type="predicted"/>
<protein>
    <submittedName>
        <fullName evidence="1">Uncharacterized protein</fullName>
    </submittedName>
</protein>
<dbReference type="AlphaFoldDB" id="A0A438GFM5"/>
<evidence type="ECO:0000313" key="2">
    <source>
        <dbReference type="Proteomes" id="UP000288805"/>
    </source>
</evidence>